<protein>
    <submittedName>
        <fullName evidence="1">Histidine phosphatase family protein</fullName>
    </submittedName>
</protein>
<reference evidence="2" key="1">
    <citation type="journal article" date="2019" name="Int. J. Syst. Evol. Microbiol.">
        <title>The Global Catalogue of Microorganisms (GCM) 10K type strain sequencing project: providing services to taxonomists for standard genome sequencing and annotation.</title>
        <authorList>
            <consortium name="The Broad Institute Genomics Platform"/>
            <consortium name="The Broad Institute Genome Sequencing Center for Infectious Disease"/>
            <person name="Wu L."/>
            <person name="Ma J."/>
        </authorList>
    </citation>
    <scope>NUCLEOTIDE SEQUENCE [LARGE SCALE GENOMIC DNA]</scope>
    <source>
        <strain evidence="2">IBRC-M 10813</strain>
    </source>
</reference>
<dbReference type="Pfam" id="PF00300">
    <property type="entry name" value="His_Phos_1"/>
    <property type="match status" value="1"/>
</dbReference>
<accession>A0ABV8JHI1</accession>
<dbReference type="SMART" id="SM00855">
    <property type="entry name" value="PGAM"/>
    <property type="match status" value="1"/>
</dbReference>
<gene>
    <name evidence="1" type="ORF">ACFOUO_05465</name>
</gene>
<keyword evidence="2" id="KW-1185">Reference proteome</keyword>
<dbReference type="Proteomes" id="UP001595843">
    <property type="component" value="Unassembled WGS sequence"/>
</dbReference>
<dbReference type="PANTHER" id="PTHR48100">
    <property type="entry name" value="BROAD-SPECIFICITY PHOSPHATASE YOR283W-RELATED"/>
    <property type="match status" value="1"/>
</dbReference>
<organism evidence="1 2">
    <name type="scientific">Salinithrix halophila</name>
    <dbReference type="NCBI Taxonomy" id="1485204"/>
    <lineage>
        <taxon>Bacteria</taxon>
        <taxon>Bacillati</taxon>
        <taxon>Bacillota</taxon>
        <taxon>Bacilli</taxon>
        <taxon>Bacillales</taxon>
        <taxon>Thermoactinomycetaceae</taxon>
        <taxon>Salinithrix</taxon>
    </lineage>
</organism>
<sequence>MTRFYLVRHGEPYWALTEERKLVGVQRDLVPLSEKGEREAELAARDPRFAEVELILTSPYTRAIQTAAIISRRRDLPITVEYDLHEWVPDRSLSYDSFEKLKELRDDFYRHQGSYPNGEERPWETMENVTQRAQSVIDRYRIHSKVIIVCHGMVIRALTGGNRDVDHCAVVEWDLP</sequence>
<dbReference type="SUPFAM" id="SSF53254">
    <property type="entry name" value="Phosphoglycerate mutase-like"/>
    <property type="match status" value="1"/>
</dbReference>
<name>A0ABV8JHI1_9BACL</name>
<dbReference type="InterPro" id="IPR029033">
    <property type="entry name" value="His_PPase_superfam"/>
</dbReference>
<evidence type="ECO:0000313" key="2">
    <source>
        <dbReference type="Proteomes" id="UP001595843"/>
    </source>
</evidence>
<dbReference type="InterPro" id="IPR013078">
    <property type="entry name" value="His_Pase_superF_clade-1"/>
</dbReference>
<dbReference type="RefSeq" id="WP_380702935.1">
    <property type="nucleotide sequence ID" value="NZ_JBHSAP010000007.1"/>
</dbReference>
<dbReference type="CDD" id="cd07067">
    <property type="entry name" value="HP_PGM_like"/>
    <property type="match status" value="1"/>
</dbReference>
<dbReference type="Gene3D" id="3.40.50.1240">
    <property type="entry name" value="Phosphoglycerate mutase-like"/>
    <property type="match status" value="1"/>
</dbReference>
<dbReference type="InterPro" id="IPR050275">
    <property type="entry name" value="PGM_Phosphatase"/>
</dbReference>
<proteinExistence type="predicted"/>
<dbReference type="EMBL" id="JBHSAP010000007">
    <property type="protein sequence ID" value="MFC4076257.1"/>
    <property type="molecule type" value="Genomic_DNA"/>
</dbReference>
<evidence type="ECO:0000313" key="1">
    <source>
        <dbReference type="EMBL" id="MFC4076257.1"/>
    </source>
</evidence>
<comment type="caution">
    <text evidence="1">The sequence shown here is derived from an EMBL/GenBank/DDBJ whole genome shotgun (WGS) entry which is preliminary data.</text>
</comment>